<dbReference type="EMBL" id="CAOF01000101">
    <property type="protein sequence ID" value="CCO46791.1"/>
    <property type="molecule type" value="Genomic_DNA"/>
</dbReference>
<feature type="domain" description="TraD/TraG TraM recognition site" evidence="9">
    <location>
        <begin position="449"/>
        <end position="565"/>
    </location>
</feature>
<feature type="region of interest" description="Disordered" evidence="6">
    <location>
        <begin position="915"/>
        <end position="940"/>
    </location>
</feature>
<evidence type="ECO:0000259" key="9">
    <source>
        <dbReference type="Pfam" id="PF12696"/>
    </source>
</evidence>
<feature type="transmembrane region" description="Helical" evidence="7">
    <location>
        <begin position="45"/>
        <end position="72"/>
    </location>
</feature>
<sequence>MSSNFSKRTRFAMQTGALDQRTDLIDDRPLTSLIFDYMPMLISGLFIFVGVITIMFPAISLFIFLLGLPLYLYGTSVQMDYLVSAPYAKDKVKHDQKSRKNSKKYNGENAKSGFFLKHGDAFMLLGYDLLFGRQIWINVDRETRMGLIAGTTGSGKTVTLNSKLYQSCIQGHLKHGAPVLLADGKGSVNGLYDFLFYIVRAGRIHDVRIMNFLTGGAEHNPESMLDEDYPSNKFNIFSSTNSEESRGIIIGMGQTGEGGSNDYFRDRASNMIAGAFPPLIYARDKLGEPLDITVLQQNLGLREMIKLASRQDIPKTVTQPLREYLKTLNMINDAYFTSPDADIEINQKADEQHTYNKSMVTKAVNEMAGTFGHIFSSVGSDINVRNVIMHGQILLTLLPTIEKEPDSMAELGRLFIGSMRPAFASMFGYKIQGLRKSVIDGLAINRIVPVRVFLDEVLNYYQRGLSQFLSLMRDRKVSMYLLGQSMKGMEDAGLSEARQSKANLNNKIIFSSQDFYETFDLLQKTLGTFRVKRLAEKTQSVWGGWINGERLQESEENILAERDIASADPMEGIYMYRGKALPFRSATFFPDNERDGELGQFYLNHFAELEYPTQQHIELTRAILGLESAVKNNELNGVDPSANPNIITADFVNKVETICSSIAQADKTDVYSSFDAIVFAMLDDMVQKDIAKVNAAQAQLLSDADKERDERNASRSVDEVLQSSTDSTVLVDAETVFNSHSEFYSDQLGINPYGVPDYSDDEDDDDVCDSAQALDEYANFADAERNDSLPDDAHDNSGASEVPKSTPSGVGWFDKSALSQMQSSTPSYGEVMGEEITDPSTNESTNQEEHNSTGSPLNNAHSHAVAKEIASAADLSVEAVTEELLEVEVYTTQPTPPLLPESEHPALTRNVAHDLSASDERHKAEAEAKHGEILDNFLGG</sequence>
<protein>
    <recommendedName>
        <fullName evidence="12">TraD/TraG TraM recognition site domain-containing protein</fullName>
    </recommendedName>
</protein>
<keyword evidence="4 7" id="KW-1133">Transmembrane helix</keyword>
<comment type="subcellular location">
    <subcellularLocation>
        <location evidence="1">Cell membrane</location>
        <topology evidence="1">Multi-pass membrane protein</topology>
    </subcellularLocation>
</comment>
<evidence type="ECO:0000256" key="2">
    <source>
        <dbReference type="ARBA" id="ARBA00022475"/>
    </source>
</evidence>
<dbReference type="AlphaFoldDB" id="A0AAV2VQ35"/>
<dbReference type="PANTHER" id="PTHR37937:SF1">
    <property type="entry name" value="CONJUGATIVE TRANSFER: DNA TRANSPORT"/>
    <property type="match status" value="1"/>
</dbReference>
<feature type="compositionally biased region" description="Basic and acidic residues" evidence="6">
    <location>
        <begin position="703"/>
        <end position="718"/>
    </location>
</feature>
<evidence type="ECO:0000256" key="6">
    <source>
        <dbReference type="SAM" id="MobiDB-lite"/>
    </source>
</evidence>
<evidence type="ECO:0000256" key="5">
    <source>
        <dbReference type="ARBA" id="ARBA00023136"/>
    </source>
</evidence>
<evidence type="ECO:0000256" key="1">
    <source>
        <dbReference type="ARBA" id="ARBA00004651"/>
    </source>
</evidence>
<keyword evidence="3 7" id="KW-0812">Transmembrane</keyword>
<evidence type="ECO:0000313" key="10">
    <source>
        <dbReference type="EMBL" id="CCO46791.1"/>
    </source>
</evidence>
<dbReference type="InterPro" id="IPR032689">
    <property type="entry name" value="TraG-D_C"/>
</dbReference>
<feature type="region of interest" description="Disordered" evidence="6">
    <location>
        <begin position="785"/>
        <end position="810"/>
    </location>
</feature>
<feature type="region of interest" description="Disordered" evidence="6">
    <location>
        <begin position="748"/>
        <end position="767"/>
    </location>
</feature>
<dbReference type="Gene3D" id="3.40.50.300">
    <property type="entry name" value="P-loop containing nucleotide triphosphate hydrolases"/>
    <property type="match status" value="2"/>
</dbReference>
<feature type="compositionally biased region" description="Basic and acidic residues" evidence="6">
    <location>
        <begin position="785"/>
        <end position="795"/>
    </location>
</feature>
<evidence type="ECO:0000259" key="8">
    <source>
        <dbReference type="Pfam" id="PF05872"/>
    </source>
</evidence>
<dbReference type="Pfam" id="PF05872">
    <property type="entry name" value="HerA_C"/>
    <property type="match status" value="1"/>
</dbReference>
<evidence type="ECO:0000256" key="3">
    <source>
        <dbReference type="ARBA" id="ARBA00022692"/>
    </source>
</evidence>
<dbReference type="RefSeq" id="WP_022611832.1">
    <property type="nucleotide sequence ID" value="NZ_LK391965.1"/>
</dbReference>
<evidence type="ECO:0000256" key="4">
    <source>
        <dbReference type="ARBA" id="ARBA00022989"/>
    </source>
</evidence>
<accession>A0AAV2VQ35</accession>
<reference evidence="10 11" key="1">
    <citation type="journal article" date="2013" name="ISME J.">
        <title>Comparative genomics of pathogenic lineages of Vibrio nigripulchritudo identifies virulence-associated traits.</title>
        <authorList>
            <person name="Goudenege D."/>
            <person name="Labreuche Y."/>
            <person name="Krin E."/>
            <person name="Ansquer D."/>
            <person name="Mangenot S."/>
            <person name="Calteau A."/>
            <person name="Medigue C."/>
            <person name="Mazel D."/>
            <person name="Polz M.F."/>
            <person name="Le Roux F."/>
        </authorList>
    </citation>
    <scope>NUCLEOTIDE SEQUENCE [LARGE SCALE GENOMIC DNA]</scope>
    <source>
        <strain evidence="10 11">SOn1</strain>
    </source>
</reference>
<feature type="region of interest" description="Disordered" evidence="6">
    <location>
        <begin position="703"/>
        <end position="724"/>
    </location>
</feature>
<dbReference type="InterPro" id="IPR051539">
    <property type="entry name" value="T4SS-coupling_protein"/>
</dbReference>
<dbReference type="Pfam" id="PF12696">
    <property type="entry name" value="TraG-D_C"/>
    <property type="match status" value="1"/>
</dbReference>
<name>A0AAV2VQ35_9VIBR</name>
<dbReference type="InterPro" id="IPR027417">
    <property type="entry name" value="P-loop_NTPase"/>
</dbReference>
<dbReference type="Proteomes" id="UP000018211">
    <property type="component" value="Unassembled WGS sequence"/>
</dbReference>
<comment type="caution">
    <text evidence="10">The sequence shown here is derived from an EMBL/GenBank/DDBJ whole genome shotgun (WGS) entry which is preliminary data.</text>
</comment>
<dbReference type="InterPro" id="IPR033186">
    <property type="entry name" value="HerA_C"/>
</dbReference>
<dbReference type="GO" id="GO:0005886">
    <property type="term" value="C:plasma membrane"/>
    <property type="evidence" value="ECO:0007669"/>
    <property type="project" value="UniProtKB-SubCell"/>
</dbReference>
<evidence type="ECO:0000256" key="7">
    <source>
        <dbReference type="SAM" id="Phobius"/>
    </source>
</evidence>
<keyword evidence="2" id="KW-1003">Cell membrane</keyword>
<feature type="region of interest" description="Disordered" evidence="6">
    <location>
        <begin position="822"/>
        <end position="858"/>
    </location>
</feature>
<proteinExistence type="predicted"/>
<dbReference type="SUPFAM" id="SSF52540">
    <property type="entry name" value="P-loop containing nucleoside triphosphate hydrolases"/>
    <property type="match status" value="1"/>
</dbReference>
<feature type="compositionally biased region" description="Polar residues" evidence="6">
    <location>
        <begin position="797"/>
        <end position="808"/>
    </location>
</feature>
<gene>
    <name evidence="10" type="ORF">VIBNISOn1_190010</name>
</gene>
<organism evidence="10 11">
    <name type="scientific">Vibrio nigripulchritudo SOn1</name>
    <dbReference type="NCBI Taxonomy" id="1238450"/>
    <lineage>
        <taxon>Bacteria</taxon>
        <taxon>Pseudomonadati</taxon>
        <taxon>Pseudomonadota</taxon>
        <taxon>Gammaproteobacteria</taxon>
        <taxon>Vibrionales</taxon>
        <taxon>Vibrionaceae</taxon>
        <taxon>Vibrio</taxon>
    </lineage>
</organism>
<evidence type="ECO:0008006" key="12">
    <source>
        <dbReference type="Google" id="ProtNLM"/>
    </source>
</evidence>
<feature type="compositionally biased region" description="Basic and acidic residues" evidence="6">
    <location>
        <begin position="916"/>
        <end position="933"/>
    </location>
</feature>
<feature type="domain" description="Helicase HerA-like C-terminal" evidence="8">
    <location>
        <begin position="133"/>
        <end position="191"/>
    </location>
</feature>
<feature type="compositionally biased region" description="Acidic residues" evidence="6">
    <location>
        <begin position="758"/>
        <end position="767"/>
    </location>
</feature>
<evidence type="ECO:0000313" key="11">
    <source>
        <dbReference type="Proteomes" id="UP000018211"/>
    </source>
</evidence>
<keyword evidence="5 7" id="KW-0472">Membrane</keyword>
<dbReference type="PANTHER" id="PTHR37937">
    <property type="entry name" value="CONJUGATIVE TRANSFER: DNA TRANSPORT"/>
    <property type="match status" value="1"/>
</dbReference>